<dbReference type="Gene3D" id="3.30.60.190">
    <property type="match status" value="1"/>
</dbReference>
<reference evidence="3" key="1">
    <citation type="submission" date="2021-01" db="UniProtKB">
        <authorList>
            <consortium name="EnsemblMetazoa"/>
        </authorList>
    </citation>
    <scope>IDENTIFICATION</scope>
</reference>
<feature type="domain" description="Zinc finger HIT" evidence="2">
    <location>
        <begin position="78"/>
        <end position="133"/>
    </location>
</feature>
<organism evidence="3 4">
    <name type="scientific">Varroa destructor</name>
    <name type="common">Honeybee mite</name>
    <dbReference type="NCBI Taxonomy" id="109461"/>
    <lineage>
        <taxon>Eukaryota</taxon>
        <taxon>Metazoa</taxon>
        <taxon>Ecdysozoa</taxon>
        <taxon>Arthropoda</taxon>
        <taxon>Chelicerata</taxon>
        <taxon>Arachnida</taxon>
        <taxon>Acari</taxon>
        <taxon>Parasitiformes</taxon>
        <taxon>Mesostigmata</taxon>
        <taxon>Gamasina</taxon>
        <taxon>Dermanyssoidea</taxon>
        <taxon>Varroidae</taxon>
        <taxon>Varroa</taxon>
    </lineage>
</organism>
<dbReference type="Proteomes" id="UP000594260">
    <property type="component" value="Unplaced"/>
</dbReference>
<dbReference type="KEGG" id="vde:111255334"/>
<name>A0A7M7L2L8_VARDE</name>
<dbReference type="InParanoid" id="A0A7M7L2L8"/>
<dbReference type="OMA" id="CNEAQSK"/>
<proteinExistence type="predicted"/>
<evidence type="ECO:0000313" key="4">
    <source>
        <dbReference type="Proteomes" id="UP000594260"/>
    </source>
</evidence>
<dbReference type="OrthoDB" id="18412at2759"/>
<dbReference type="FunCoup" id="A0A7M7L2L8">
    <property type="interactions" value="871"/>
</dbReference>
<keyword evidence="4" id="KW-1185">Reference proteome</keyword>
<sequence>MAQQTCDVCVESQAKYKCVCSLRYCSVNCYKTHNSIVRGRCCKPKEHRVTRDESRQLIPSDSPKRDFPREDTVPPRLLEYLQGSRELRTTLQNPHLRDLLTKLASQSDPARMLDQLMQEPLFIEFADVCMNVIEPPEE</sequence>
<dbReference type="InterPro" id="IPR048371">
    <property type="entry name" value="ZNHIT3_C"/>
</dbReference>
<dbReference type="EnsemblMetazoa" id="XM_022817206">
    <property type="protein sequence ID" value="XP_022672941"/>
    <property type="gene ID" value="LOC111255334"/>
</dbReference>
<dbReference type="CDD" id="cd23024">
    <property type="entry name" value="zf-HIT_ZNHIT2-3"/>
    <property type="match status" value="1"/>
</dbReference>
<evidence type="ECO:0000259" key="2">
    <source>
        <dbReference type="Pfam" id="PF21373"/>
    </source>
</evidence>
<protein>
    <recommendedName>
        <fullName evidence="2">Zinc finger HIT domain-containing protein</fullName>
    </recommendedName>
</protein>
<feature type="region of interest" description="Disordered" evidence="1">
    <location>
        <begin position="52"/>
        <end position="72"/>
    </location>
</feature>
<dbReference type="SUPFAM" id="SSF144232">
    <property type="entry name" value="HIT/MYND zinc finger-like"/>
    <property type="match status" value="1"/>
</dbReference>
<dbReference type="Pfam" id="PF21373">
    <property type="entry name" value="ZNHIT3_C"/>
    <property type="match status" value="1"/>
</dbReference>
<feature type="compositionally biased region" description="Basic and acidic residues" evidence="1">
    <location>
        <begin position="62"/>
        <end position="72"/>
    </location>
</feature>
<accession>A0A7M7L2L8</accession>
<evidence type="ECO:0000256" key="1">
    <source>
        <dbReference type="SAM" id="MobiDB-lite"/>
    </source>
</evidence>
<evidence type="ECO:0000313" key="3">
    <source>
        <dbReference type="EnsemblMetazoa" id="XP_022672941"/>
    </source>
</evidence>
<dbReference type="GeneID" id="111255334"/>
<dbReference type="RefSeq" id="XP_022672941.1">
    <property type="nucleotide sequence ID" value="XM_022817206.1"/>
</dbReference>
<dbReference type="AlphaFoldDB" id="A0A7M7L2L8"/>